<dbReference type="InterPro" id="IPR000477">
    <property type="entry name" value="RT_dom"/>
</dbReference>
<dbReference type="PROSITE" id="PS50878">
    <property type="entry name" value="RT_POL"/>
    <property type="match status" value="1"/>
</dbReference>
<organism evidence="2 3">
    <name type="scientific">Pomacea canaliculata</name>
    <name type="common">Golden apple snail</name>
    <dbReference type="NCBI Taxonomy" id="400727"/>
    <lineage>
        <taxon>Eukaryota</taxon>
        <taxon>Metazoa</taxon>
        <taxon>Spiralia</taxon>
        <taxon>Lophotrochozoa</taxon>
        <taxon>Mollusca</taxon>
        <taxon>Gastropoda</taxon>
        <taxon>Caenogastropoda</taxon>
        <taxon>Architaenioglossa</taxon>
        <taxon>Ampullarioidea</taxon>
        <taxon>Ampullariidae</taxon>
        <taxon>Pomacea</taxon>
    </lineage>
</organism>
<evidence type="ECO:0000313" key="2">
    <source>
        <dbReference type="EMBL" id="PVD34672.1"/>
    </source>
</evidence>
<accession>A0A2T7PMN6</accession>
<dbReference type="EMBL" id="PZQS01000003">
    <property type="protein sequence ID" value="PVD34672.1"/>
    <property type="molecule type" value="Genomic_DNA"/>
</dbReference>
<dbReference type="PANTHER" id="PTHR36688:SF1">
    <property type="entry name" value="ENDONUCLEASE_EXONUCLEASE_PHOSPHATASE DOMAIN-CONTAINING PROTEIN"/>
    <property type="match status" value="1"/>
</dbReference>
<evidence type="ECO:0000259" key="1">
    <source>
        <dbReference type="PROSITE" id="PS50878"/>
    </source>
</evidence>
<sequence length="669" mass="76670">MLQHLGPRAKTKLLDLFNNSWNSGHVPQIWREADMVPVHKKGKDRAKVDSYRPISLTSCVGKLMERLINTRLSWHLEKNNIFTPEQTGFRQHRSTEDQVAYIAQKIEDGFQDKKHTLTVWIDMEKAFDKVWKDGLRLKLQKCGVTGCMYQWISQYLKNRKARVHVGGTYSRKKTLREGVPQGGVLSPTLFLVFINDIIKDLPRNVQGAIYADDLVLWCTEEHLTTANYRLQEALNVLQDWTKRWLVKVNPKKTTYSIFSLSTREQKATLKFDGQILPLEDNPTYLGVTFDKRLTWKPQTKKVEARAKMRLAIMKKLAGTNWGADDRILKKLYTGRVRPVLEYGMTAWGTAAKSNFEKVSKVQNQAARLITGAMRSTPIQELETITGLEPLEDRRDTKMLVQAAKFKRLPNHPMRIRLAQPTKGRLKRGSFIHQARILERKHQDILEHDPREIPLCRTNPAWNETAFPLIHCSIPGVGKKDSQDAEHNIKRHYETKHKYKYGGILGSSRTEKIAKLRQEIGGLTRIFTKKRQENEAAVRASYRVAHILSREVKPFSDGECVKKCLLAVVEELCPERRMQLKPSSLSRMTIATASEIWGNISQSKLRDKAARFEMFSIAADESTNSSDTAQLLVFIRGTNSGFEITEEFAAMRGMHGNTTGKDLFKEVSDK</sequence>
<proteinExistence type="predicted"/>
<comment type="caution">
    <text evidence="2">The sequence shown here is derived from an EMBL/GenBank/DDBJ whole genome shotgun (WGS) entry which is preliminary data.</text>
</comment>
<dbReference type="SUPFAM" id="SSF56672">
    <property type="entry name" value="DNA/RNA polymerases"/>
    <property type="match status" value="1"/>
</dbReference>
<dbReference type="Proteomes" id="UP000245119">
    <property type="component" value="Linkage Group LG3"/>
</dbReference>
<dbReference type="InterPro" id="IPR052560">
    <property type="entry name" value="RdDP_mobile_element"/>
</dbReference>
<dbReference type="OrthoDB" id="10068441at2759"/>
<evidence type="ECO:0000313" key="3">
    <source>
        <dbReference type="Proteomes" id="UP000245119"/>
    </source>
</evidence>
<name>A0A2T7PMN6_POMCA</name>
<feature type="domain" description="Reverse transcriptase" evidence="1">
    <location>
        <begin position="19"/>
        <end position="289"/>
    </location>
</feature>
<dbReference type="AlphaFoldDB" id="A0A2T7PMN6"/>
<reference evidence="2 3" key="1">
    <citation type="submission" date="2018-04" db="EMBL/GenBank/DDBJ databases">
        <title>The genome of golden apple snail Pomacea canaliculata provides insight into stress tolerance and invasive adaptation.</title>
        <authorList>
            <person name="Liu C."/>
            <person name="Liu B."/>
            <person name="Ren Y."/>
            <person name="Zhang Y."/>
            <person name="Wang H."/>
            <person name="Li S."/>
            <person name="Jiang F."/>
            <person name="Yin L."/>
            <person name="Zhang G."/>
            <person name="Qian W."/>
            <person name="Fan W."/>
        </authorList>
    </citation>
    <scope>NUCLEOTIDE SEQUENCE [LARGE SCALE GENOMIC DNA]</scope>
    <source>
        <strain evidence="2">SZHN2017</strain>
        <tissue evidence="2">Muscle</tissue>
    </source>
</reference>
<protein>
    <recommendedName>
        <fullName evidence="1">Reverse transcriptase domain-containing protein</fullName>
    </recommendedName>
</protein>
<dbReference type="CDD" id="cd01650">
    <property type="entry name" value="RT_nLTR_like"/>
    <property type="match status" value="1"/>
</dbReference>
<dbReference type="InterPro" id="IPR043502">
    <property type="entry name" value="DNA/RNA_pol_sf"/>
</dbReference>
<keyword evidence="3" id="KW-1185">Reference proteome</keyword>
<dbReference type="PANTHER" id="PTHR36688">
    <property type="entry name" value="ENDO/EXONUCLEASE/PHOSPHATASE DOMAIN-CONTAINING PROTEIN"/>
    <property type="match status" value="1"/>
</dbReference>
<gene>
    <name evidence="2" type="ORF">C0Q70_05949</name>
</gene>
<dbReference type="Pfam" id="PF00078">
    <property type="entry name" value="RVT_1"/>
    <property type="match status" value="1"/>
</dbReference>